<reference evidence="2 3" key="1">
    <citation type="submission" date="2020-11" db="EMBL/GenBank/DDBJ databases">
        <authorList>
            <person name="Kim M.K."/>
        </authorList>
    </citation>
    <scope>NUCLEOTIDE SEQUENCE [LARGE SCALE GENOMIC DNA]</scope>
    <source>
        <strain evidence="2 3">BT439</strain>
    </source>
</reference>
<sequence length="218" mass="23980">MPSKTYYLDPARTDALTVEWGFLYRNFTVRYAGQELTATNPDTKIAQGRQYPLPDGRMFSAQLREDRWPQQLELLLDGQPVPGSGTHPVESLKQAWYTLLFVGALSMGLGALAEFGRVEVLQQNGVGWGSIIEGAIFLGLGWLGYAKRSAPALTTALVLLVLDGVVSFKNAMLASHTPGIGFLMMRFFFCVAVFRGIKAAKQLRIEEAIIPEPLQTGL</sequence>
<keyword evidence="1" id="KW-0472">Membrane</keyword>
<gene>
    <name evidence="2" type="ORF">I2I01_06030</name>
</gene>
<keyword evidence="1" id="KW-1133">Transmembrane helix</keyword>
<comment type="caution">
    <text evidence="2">The sequence shown here is derived from an EMBL/GenBank/DDBJ whole genome shotgun (WGS) entry which is preliminary data.</text>
</comment>
<evidence type="ECO:0000313" key="3">
    <source>
        <dbReference type="Proteomes" id="UP000645610"/>
    </source>
</evidence>
<name>A0A931BF73_9BACT</name>
<dbReference type="AlphaFoldDB" id="A0A931BF73"/>
<dbReference type="RefSeq" id="WP_196285497.1">
    <property type="nucleotide sequence ID" value="NZ_JADQDP010000001.1"/>
</dbReference>
<accession>A0A931BF73</accession>
<proteinExistence type="predicted"/>
<keyword evidence="1" id="KW-0812">Transmembrane</keyword>
<organism evidence="2 3">
    <name type="scientific">Hymenobacter properus</name>
    <dbReference type="NCBI Taxonomy" id="2791026"/>
    <lineage>
        <taxon>Bacteria</taxon>
        <taxon>Pseudomonadati</taxon>
        <taxon>Bacteroidota</taxon>
        <taxon>Cytophagia</taxon>
        <taxon>Cytophagales</taxon>
        <taxon>Hymenobacteraceae</taxon>
        <taxon>Hymenobacter</taxon>
    </lineage>
</organism>
<feature type="transmembrane region" description="Helical" evidence="1">
    <location>
        <begin position="95"/>
        <end position="113"/>
    </location>
</feature>
<feature type="transmembrane region" description="Helical" evidence="1">
    <location>
        <begin position="180"/>
        <end position="197"/>
    </location>
</feature>
<evidence type="ECO:0000313" key="2">
    <source>
        <dbReference type="EMBL" id="MBF9141182.1"/>
    </source>
</evidence>
<dbReference type="Proteomes" id="UP000645610">
    <property type="component" value="Unassembled WGS sequence"/>
</dbReference>
<feature type="transmembrane region" description="Helical" evidence="1">
    <location>
        <begin position="125"/>
        <end position="143"/>
    </location>
</feature>
<dbReference type="EMBL" id="JADQDP010000001">
    <property type="protein sequence ID" value="MBF9141182.1"/>
    <property type="molecule type" value="Genomic_DNA"/>
</dbReference>
<keyword evidence="3" id="KW-1185">Reference proteome</keyword>
<evidence type="ECO:0000256" key="1">
    <source>
        <dbReference type="SAM" id="Phobius"/>
    </source>
</evidence>
<protein>
    <submittedName>
        <fullName evidence="2">Uncharacterized protein</fullName>
    </submittedName>
</protein>